<proteinExistence type="predicted"/>
<dbReference type="GO" id="GO:0005840">
    <property type="term" value="C:ribosome"/>
    <property type="evidence" value="ECO:0007669"/>
    <property type="project" value="UniProtKB-KW"/>
</dbReference>
<evidence type="ECO:0000256" key="1">
    <source>
        <dbReference type="SAM" id="MobiDB-lite"/>
    </source>
</evidence>
<feature type="compositionally biased region" description="Polar residues" evidence="1">
    <location>
        <begin position="33"/>
        <end position="50"/>
    </location>
</feature>
<dbReference type="EMBL" id="KN716165">
    <property type="protein sequence ID" value="KJH52384.1"/>
    <property type="molecule type" value="Genomic_DNA"/>
</dbReference>
<dbReference type="Proteomes" id="UP000053766">
    <property type="component" value="Unassembled WGS sequence"/>
</dbReference>
<dbReference type="SUPFAM" id="SSF55315">
    <property type="entry name" value="L30e-like"/>
    <property type="match status" value="1"/>
</dbReference>
<dbReference type="InterPro" id="IPR029064">
    <property type="entry name" value="Ribosomal_eL30-like_sf"/>
</dbReference>
<feature type="domain" description="Ribosomal protein eL8/eL30/eS12/Gadd45" evidence="2">
    <location>
        <begin position="77"/>
        <end position="158"/>
    </location>
</feature>
<reference evidence="4" key="2">
    <citation type="journal article" date="2016" name="Sci. Rep.">
        <title>Dictyocaulus viviparus genome, variome and transcriptome elucidate lungworm biology and support future intervention.</title>
        <authorList>
            <person name="McNulty S.N."/>
            <person name="Strube C."/>
            <person name="Rosa B.A."/>
            <person name="Martin J.C."/>
            <person name="Tyagi R."/>
            <person name="Choi Y.J."/>
            <person name="Wang Q."/>
            <person name="Hallsworth Pepin K."/>
            <person name="Zhang X."/>
            <person name="Ozersky P."/>
            <person name="Wilson R.K."/>
            <person name="Sternberg P.W."/>
            <person name="Gasser R.B."/>
            <person name="Mitreva M."/>
        </authorList>
    </citation>
    <scope>NUCLEOTIDE SEQUENCE [LARGE SCALE GENOMIC DNA]</scope>
    <source>
        <strain evidence="4">HannoverDv2000</strain>
    </source>
</reference>
<dbReference type="STRING" id="29172.A0A0D8Y8S5"/>
<organism evidence="3 4">
    <name type="scientific">Dictyocaulus viviparus</name>
    <name type="common">Bovine lungworm</name>
    <dbReference type="NCBI Taxonomy" id="29172"/>
    <lineage>
        <taxon>Eukaryota</taxon>
        <taxon>Metazoa</taxon>
        <taxon>Ecdysozoa</taxon>
        <taxon>Nematoda</taxon>
        <taxon>Chromadorea</taxon>
        <taxon>Rhabditida</taxon>
        <taxon>Rhabditina</taxon>
        <taxon>Rhabditomorpha</taxon>
        <taxon>Strongyloidea</taxon>
        <taxon>Metastrongylidae</taxon>
        <taxon>Dictyocaulus</taxon>
    </lineage>
</organism>
<protein>
    <submittedName>
        <fullName evidence="3">Ribosomal protein L7Ae</fullName>
    </submittedName>
</protein>
<dbReference type="InterPro" id="IPR004038">
    <property type="entry name" value="Ribosomal_eL8/eL30/eS12/Gad45"/>
</dbReference>
<feature type="region of interest" description="Disordered" evidence="1">
    <location>
        <begin position="23"/>
        <end position="50"/>
    </location>
</feature>
<accession>A0A0D8Y8S5</accession>
<keyword evidence="3" id="KW-0689">Ribosomal protein</keyword>
<evidence type="ECO:0000313" key="3">
    <source>
        <dbReference type="EMBL" id="KJH52384.1"/>
    </source>
</evidence>
<dbReference type="Pfam" id="PF01248">
    <property type="entry name" value="Ribosomal_L7Ae"/>
    <property type="match status" value="1"/>
</dbReference>
<evidence type="ECO:0000259" key="2">
    <source>
        <dbReference type="Pfam" id="PF01248"/>
    </source>
</evidence>
<reference evidence="3 4" key="1">
    <citation type="submission" date="2013-11" db="EMBL/GenBank/DDBJ databases">
        <title>Draft genome of the bovine lungworm Dictyocaulus viviparus.</title>
        <authorList>
            <person name="Mitreva M."/>
        </authorList>
    </citation>
    <scope>NUCLEOTIDE SEQUENCE [LARGE SCALE GENOMIC DNA]</scope>
    <source>
        <strain evidence="3 4">HannoverDv2000</strain>
    </source>
</reference>
<keyword evidence="4" id="KW-1185">Reference proteome</keyword>
<feature type="compositionally biased region" description="Basic residues" evidence="1">
    <location>
        <begin position="23"/>
        <end position="32"/>
    </location>
</feature>
<gene>
    <name evidence="3" type="ORF">DICVIV_01361</name>
</gene>
<dbReference type="OrthoDB" id="263617at2759"/>
<name>A0A0D8Y8S5_DICVI</name>
<keyword evidence="3" id="KW-0687">Ribonucleoprotein</keyword>
<dbReference type="Gene3D" id="3.30.1330.30">
    <property type="match status" value="1"/>
</dbReference>
<dbReference type="AlphaFoldDB" id="A0A0D8Y8S5"/>
<sequence>MNGKNEKYVSELSAVRRKKATSVKKEILKHRQQSTAFDTNEPNDSPSFSSTQLDNLVIDLLKKLKKQADRFRNVSAAKARAKRTFVCGLHESLKHIEADNVKSTIVARNLDEEVKGLILFCRFRDACISRNIPIIHASSKRYLSRALGKFPYTNIVALFHFQSFEVC</sequence>
<evidence type="ECO:0000313" key="4">
    <source>
        <dbReference type="Proteomes" id="UP000053766"/>
    </source>
</evidence>